<evidence type="ECO:0000256" key="11">
    <source>
        <dbReference type="SAM" id="MobiDB-lite"/>
    </source>
</evidence>
<dbReference type="GO" id="GO:0006508">
    <property type="term" value="P:proteolysis"/>
    <property type="evidence" value="ECO:0007669"/>
    <property type="project" value="UniProtKB-KW"/>
</dbReference>
<evidence type="ECO:0000256" key="6">
    <source>
        <dbReference type="ARBA" id="ARBA00022825"/>
    </source>
</evidence>
<keyword evidence="6 9" id="KW-0720">Serine protease</keyword>
<dbReference type="PROSITE" id="PS51892">
    <property type="entry name" value="SUBTILASE"/>
    <property type="match status" value="1"/>
</dbReference>
<dbReference type="InterPro" id="IPR015500">
    <property type="entry name" value="Peptidase_S8_subtilisin-rel"/>
</dbReference>
<sequence>MTVLLVTVGLVATVQPATADPLLPEAMSLTAPGTYIVTLADRPLATYDGSRKGFEATRPEDGRKVRVDTDAAKAYRGLLSRLQDGIADLVGAKVLQRFSVSLNGFAAELTPRQAQRLARTPGVLSVVKDTLIQSDDDRRSTDYLGLSGDQGVWESLGGAKKAGAGVVVGVIDTGIWPENPSFAGDPLKSERSDEEFQPYRDGDEVVLEKSDGSTFRGICQTGEEWTAAECNDKLIGARYFGDAWMAAVPPASRRDFISPRDGSGHGSHTASTAAGNAEVPASVDGVPFDEISGVAPAAKIAVYKALWEGATVEQSGGFTSDIVAAIDAAVADGVDVINYSAGSGDTAHDDPVGLAFLSAASAGVFVAASAGNAGPAPGTVGNTEPWITSVAAHTIQPYEGTVVLGDGRQFAGASTTIRDEVGPSPLVTGATVKTAAATPEDAALCGPGTLDPALAVGKIVVCDRGTYDRVAKSAEVKRAGGLGMVMANLAEDTTVGDRHSVPTVHLNPPGSVDVKTYADTVGATATLVQGNQTDVKTPYPQIADFSSRGPSGSSHGDLVKPDLAAPGAMILAAVAPPSNEGRDYDFYDGTSMAAPHVAGLAALQLTKHPTWEPMRIKSALMTTAGNLKKADGKALTDPFDQGAGGVRPGKMFDPGLVFDASDDDWLSYLEGLGIDTGTGAEEIDPSDYNSPSIAIGELLQHQTVTRKVTALKPGIYRAKINIPGIRAKVTPSILSFDEAGQTKTFKVRFEKDTAPYDKAATGFLTWSGAGTYARLPLAITPVQLSAPEVVSGTGRSGSLRYEVVPGVDGDFPITKYGLAGGTAEKGSLKPSEQKQYPVTIEEGTKAAQISVRSEYEQADLDLYLYRIVDGTPVPVGQSAGPTADETVRLTAPPAGEYVAVVEGYANAPETETTPYVYRSASVTDQTSEGSFTVRPSDPTAEVQEPIDVTVRWRGLERDIPYLGYIEYRDGSGTLVTIN</sequence>
<dbReference type="Gene3D" id="3.40.50.200">
    <property type="entry name" value="Peptidase S8/S53 domain"/>
    <property type="match status" value="1"/>
</dbReference>
<dbReference type="PANTHER" id="PTHR10795">
    <property type="entry name" value="PROPROTEIN CONVERTASE SUBTILISIN/KEXIN"/>
    <property type="match status" value="1"/>
</dbReference>
<keyword evidence="18" id="KW-1185">Reference proteome</keyword>
<dbReference type="GO" id="GO:0005576">
    <property type="term" value="C:extracellular region"/>
    <property type="evidence" value="ECO:0007669"/>
    <property type="project" value="UniProtKB-SubCell"/>
</dbReference>
<feature type="domain" description="Peptidase S8/S53" evidence="13">
    <location>
        <begin position="163"/>
        <end position="642"/>
    </location>
</feature>
<evidence type="ECO:0000256" key="5">
    <source>
        <dbReference type="ARBA" id="ARBA00022801"/>
    </source>
</evidence>
<dbReference type="GO" id="GO:0004252">
    <property type="term" value="F:serine-type endopeptidase activity"/>
    <property type="evidence" value="ECO:0007669"/>
    <property type="project" value="UniProtKB-UniRule"/>
</dbReference>
<dbReference type="PRINTS" id="PR00723">
    <property type="entry name" value="SUBTILISIN"/>
</dbReference>
<dbReference type="Pfam" id="PF02225">
    <property type="entry name" value="PA"/>
    <property type="match status" value="1"/>
</dbReference>
<dbReference type="RefSeq" id="WP_218871300.1">
    <property type="nucleotide sequence ID" value="NZ_JACCBU010000001.1"/>
</dbReference>
<keyword evidence="5 9" id="KW-0378">Hydrolase</keyword>
<dbReference type="Gene3D" id="3.30.70.80">
    <property type="entry name" value="Peptidase S8 propeptide/proteinase inhibitor I9"/>
    <property type="match status" value="1"/>
</dbReference>
<dbReference type="InterPro" id="IPR003137">
    <property type="entry name" value="PA_domain"/>
</dbReference>
<feature type="domain" description="Subtilisin-like protease fibronectin type-III" evidence="16">
    <location>
        <begin position="687"/>
        <end position="779"/>
    </location>
</feature>
<evidence type="ECO:0000256" key="3">
    <source>
        <dbReference type="ARBA" id="ARBA00022670"/>
    </source>
</evidence>
<evidence type="ECO:0000259" key="14">
    <source>
        <dbReference type="Pfam" id="PF02225"/>
    </source>
</evidence>
<protein>
    <submittedName>
        <fullName evidence="17">Subtilisin family serine protease</fullName>
    </submittedName>
</protein>
<dbReference type="CDD" id="cd04852">
    <property type="entry name" value="Peptidases_S8_3"/>
    <property type="match status" value="1"/>
</dbReference>
<dbReference type="Gene3D" id="2.60.120.380">
    <property type="match status" value="1"/>
</dbReference>
<comment type="subcellular location">
    <subcellularLocation>
        <location evidence="1">Secreted</location>
    </subcellularLocation>
</comment>
<dbReference type="InterPro" id="IPR010259">
    <property type="entry name" value="S8pro/Inhibitor_I9"/>
</dbReference>
<evidence type="ECO:0000256" key="12">
    <source>
        <dbReference type="SAM" id="SignalP"/>
    </source>
</evidence>
<evidence type="ECO:0000256" key="1">
    <source>
        <dbReference type="ARBA" id="ARBA00004613"/>
    </source>
</evidence>
<evidence type="ECO:0000256" key="10">
    <source>
        <dbReference type="RuleBase" id="RU003355"/>
    </source>
</evidence>
<dbReference type="Proteomes" id="UP000569914">
    <property type="component" value="Unassembled WGS sequence"/>
</dbReference>
<feature type="domain" description="Inhibitor I9" evidence="15">
    <location>
        <begin position="34"/>
        <end position="132"/>
    </location>
</feature>
<dbReference type="SUPFAM" id="SSF52743">
    <property type="entry name" value="Subtilisin-like"/>
    <property type="match status" value="1"/>
</dbReference>
<dbReference type="Pfam" id="PF00082">
    <property type="entry name" value="Peptidase_S8"/>
    <property type="match status" value="1"/>
</dbReference>
<dbReference type="CDD" id="cd02120">
    <property type="entry name" value="PA_subtilisin_like"/>
    <property type="match status" value="1"/>
</dbReference>
<evidence type="ECO:0000313" key="17">
    <source>
        <dbReference type="EMBL" id="NYE71437.1"/>
    </source>
</evidence>
<feature type="active site" description="Charge relay system" evidence="8 9">
    <location>
        <position position="591"/>
    </location>
</feature>
<evidence type="ECO:0000259" key="15">
    <source>
        <dbReference type="Pfam" id="PF05922"/>
    </source>
</evidence>
<keyword evidence="3 9" id="KW-0645">Protease</keyword>
<feature type="region of interest" description="Disordered" evidence="11">
    <location>
        <begin position="255"/>
        <end position="278"/>
    </location>
</feature>
<evidence type="ECO:0000313" key="18">
    <source>
        <dbReference type="Proteomes" id="UP000569914"/>
    </source>
</evidence>
<keyword evidence="4 12" id="KW-0732">Signal</keyword>
<dbReference type="Gene3D" id="2.60.40.2310">
    <property type="match status" value="1"/>
</dbReference>
<dbReference type="EMBL" id="JACCBU010000001">
    <property type="protein sequence ID" value="NYE71437.1"/>
    <property type="molecule type" value="Genomic_DNA"/>
</dbReference>
<feature type="active site" description="Charge relay system" evidence="8 9">
    <location>
        <position position="265"/>
    </location>
</feature>
<proteinExistence type="inferred from homology"/>
<evidence type="ECO:0000256" key="9">
    <source>
        <dbReference type="PROSITE-ProRule" id="PRU01240"/>
    </source>
</evidence>
<dbReference type="AlphaFoldDB" id="A0A7Y9I702"/>
<dbReference type="InterPro" id="IPR023827">
    <property type="entry name" value="Peptidase_S8_Asp-AS"/>
</dbReference>
<feature type="domain" description="PA" evidence="14">
    <location>
        <begin position="441"/>
        <end position="507"/>
    </location>
</feature>
<evidence type="ECO:0000259" key="13">
    <source>
        <dbReference type="Pfam" id="PF00082"/>
    </source>
</evidence>
<evidence type="ECO:0000259" key="16">
    <source>
        <dbReference type="Pfam" id="PF17766"/>
    </source>
</evidence>
<reference evidence="17 18" key="1">
    <citation type="submission" date="2020-07" db="EMBL/GenBank/DDBJ databases">
        <title>Sequencing the genomes of 1000 actinobacteria strains.</title>
        <authorList>
            <person name="Klenk H.-P."/>
        </authorList>
    </citation>
    <scope>NUCLEOTIDE SEQUENCE [LARGE SCALE GENOMIC DNA]</scope>
    <source>
        <strain evidence="17 18">DSM 22083</strain>
    </source>
</reference>
<dbReference type="InterPro" id="IPR036852">
    <property type="entry name" value="Peptidase_S8/S53_dom_sf"/>
</dbReference>
<evidence type="ECO:0000256" key="7">
    <source>
        <dbReference type="ARBA" id="ARBA00023180"/>
    </source>
</evidence>
<name>A0A7Y9I702_9ACTN</name>
<feature type="active site" description="Charge relay system" evidence="8 9">
    <location>
        <position position="172"/>
    </location>
</feature>
<feature type="chain" id="PRO_5031118685" evidence="12">
    <location>
        <begin position="20"/>
        <end position="978"/>
    </location>
</feature>
<dbReference type="InterPro" id="IPR037045">
    <property type="entry name" value="S8pro/Inhibitor_I9_sf"/>
</dbReference>
<dbReference type="InterPro" id="IPR045051">
    <property type="entry name" value="SBT"/>
</dbReference>
<evidence type="ECO:0000256" key="4">
    <source>
        <dbReference type="ARBA" id="ARBA00022729"/>
    </source>
</evidence>
<dbReference type="Pfam" id="PF17766">
    <property type="entry name" value="fn3_6"/>
    <property type="match status" value="1"/>
</dbReference>
<organism evidence="17 18">
    <name type="scientific">Microlunatus parietis</name>
    <dbReference type="NCBI Taxonomy" id="682979"/>
    <lineage>
        <taxon>Bacteria</taxon>
        <taxon>Bacillati</taxon>
        <taxon>Actinomycetota</taxon>
        <taxon>Actinomycetes</taxon>
        <taxon>Propionibacteriales</taxon>
        <taxon>Propionibacteriaceae</taxon>
        <taxon>Microlunatus</taxon>
    </lineage>
</organism>
<dbReference type="Gene3D" id="3.50.30.30">
    <property type="match status" value="1"/>
</dbReference>
<accession>A0A7Y9I702</accession>
<dbReference type="Pfam" id="PF05922">
    <property type="entry name" value="Inhibitor_I9"/>
    <property type="match status" value="1"/>
</dbReference>
<gene>
    <name evidence="17" type="ORF">BKA15_002766</name>
</gene>
<comment type="similarity">
    <text evidence="2 9 10">Belongs to the peptidase S8 family.</text>
</comment>
<dbReference type="InterPro" id="IPR041469">
    <property type="entry name" value="Subtilisin-like_FN3"/>
</dbReference>
<comment type="caution">
    <text evidence="17">The sequence shown here is derived from an EMBL/GenBank/DDBJ whole genome shotgun (WGS) entry which is preliminary data.</text>
</comment>
<dbReference type="PROSITE" id="PS00136">
    <property type="entry name" value="SUBTILASE_ASP"/>
    <property type="match status" value="1"/>
</dbReference>
<evidence type="ECO:0000256" key="2">
    <source>
        <dbReference type="ARBA" id="ARBA00011073"/>
    </source>
</evidence>
<dbReference type="InterPro" id="IPR023828">
    <property type="entry name" value="Peptidase_S8_Ser-AS"/>
</dbReference>
<dbReference type="InterPro" id="IPR000209">
    <property type="entry name" value="Peptidase_S8/S53_dom"/>
</dbReference>
<keyword evidence="7" id="KW-0325">Glycoprotein</keyword>
<evidence type="ECO:0000256" key="8">
    <source>
        <dbReference type="PIRSR" id="PIRSR615500-1"/>
    </source>
</evidence>
<feature type="signal peptide" evidence="12">
    <location>
        <begin position="1"/>
        <end position="19"/>
    </location>
</feature>
<dbReference type="InterPro" id="IPR034197">
    <property type="entry name" value="Peptidases_S8_3"/>
</dbReference>
<dbReference type="PROSITE" id="PS00138">
    <property type="entry name" value="SUBTILASE_SER"/>
    <property type="match status" value="1"/>
</dbReference>